<dbReference type="Pfam" id="PF20285">
    <property type="entry name" value="CTD9"/>
    <property type="match status" value="1"/>
</dbReference>
<gene>
    <name evidence="2" type="ORF">IQ17_03164</name>
</gene>
<dbReference type="InterPro" id="IPR046911">
    <property type="entry name" value="ABC-3C_CTD9"/>
</dbReference>
<comment type="caution">
    <text evidence="2">The sequence shown here is derived from an EMBL/GenBank/DDBJ whole genome shotgun (WGS) entry which is preliminary data.</text>
</comment>
<dbReference type="AlphaFoldDB" id="A0A562LDE4"/>
<feature type="domain" description="ABC-three component systems C-terminal" evidence="1">
    <location>
        <begin position="35"/>
        <end position="146"/>
    </location>
</feature>
<proteinExistence type="predicted"/>
<organism evidence="2 3">
    <name type="scientific">Bradyrhizobium daqingense</name>
    <dbReference type="NCBI Taxonomy" id="993502"/>
    <lineage>
        <taxon>Bacteria</taxon>
        <taxon>Pseudomonadati</taxon>
        <taxon>Pseudomonadota</taxon>
        <taxon>Alphaproteobacteria</taxon>
        <taxon>Hyphomicrobiales</taxon>
        <taxon>Nitrobacteraceae</taxon>
        <taxon>Bradyrhizobium</taxon>
    </lineage>
</organism>
<evidence type="ECO:0000313" key="3">
    <source>
        <dbReference type="Proteomes" id="UP000317176"/>
    </source>
</evidence>
<reference evidence="2 3" key="1">
    <citation type="journal article" date="2015" name="Stand. Genomic Sci.">
        <title>Genomic Encyclopedia of Bacterial and Archaeal Type Strains, Phase III: the genomes of soil and plant-associated and newly described type strains.</title>
        <authorList>
            <person name="Whitman W.B."/>
            <person name="Woyke T."/>
            <person name="Klenk H.P."/>
            <person name="Zhou Y."/>
            <person name="Lilburn T.G."/>
            <person name="Beck B.J."/>
            <person name="De Vos P."/>
            <person name="Vandamme P."/>
            <person name="Eisen J.A."/>
            <person name="Garrity G."/>
            <person name="Hugenholtz P."/>
            <person name="Kyrpides N.C."/>
        </authorList>
    </citation>
    <scope>NUCLEOTIDE SEQUENCE [LARGE SCALE GENOMIC DNA]</scope>
    <source>
        <strain evidence="2 3">CGMCC 1.10947</strain>
    </source>
</reference>
<keyword evidence="3" id="KW-1185">Reference proteome</keyword>
<dbReference type="Proteomes" id="UP000317176">
    <property type="component" value="Unassembled WGS sequence"/>
</dbReference>
<sequence length="148" mass="16814">MALLVHEIESNEHVSDFIDTLQMYHQKHSYDGVEGLEAKLLHSGRNSEVSLALRKKELFSRLLAKYSMFDSAQQIFAYLLSKIEQDFRSYVLPNLANSSSGEIDLLFGQYVINPCASEIKSGVFCLNSAIAAGMVYWLAEQCYIRWHA</sequence>
<name>A0A562LDE4_9BRAD</name>
<dbReference type="EMBL" id="VLKL01000007">
    <property type="protein sequence ID" value="TWI05663.1"/>
    <property type="molecule type" value="Genomic_DNA"/>
</dbReference>
<protein>
    <recommendedName>
        <fullName evidence="1">ABC-three component systems C-terminal domain-containing protein</fullName>
    </recommendedName>
</protein>
<accession>A0A562LDE4</accession>
<evidence type="ECO:0000313" key="2">
    <source>
        <dbReference type="EMBL" id="TWI05663.1"/>
    </source>
</evidence>
<evidence type="ECO:0000259" key="1">
    <source>
        <dbReference type="Pfam" id="PF20285"/>
    </source>
</evidence>